<dbReference type="EC" id="2.4.1.182" evidence="2 10"/>
<evidence type="ECO:0000256" key="4">
    <source>
        <dbReference type="ARBA" id="ARBA00022516"/>
    </source>
</evidence>
<dbReference type="eggNOG" id="COG0763">
    <property type="taxonomic scope" value="Bacteria"/>
</dbReference>
<reference evidence="11 12" key="1">
    <citation type="submission" date="2008-06" db="EMBL/GenBank/DDBJ databases">
        <title>Complete sequence of Chloroherpeton thalassium ATCC 35110.</title>
        <authorList>
            <consortium name="US DOE Joint Genome Institute"/>
            <person name="Lucas S."/>
            <person name="Copeland A."/>
            <person name="Lapidus A."/>
            <person name="Glavina del Rio T."/>
            <person name="Dalin E."/>
            <person name="Tice H."/>
            <person name="Bruce D."/>
            <person name="Goodwin L."/>
            <person name="Pitluck S."/>
            <person name="Schmutz J."/>
            <person name="Larimer F."/>
            <person name="Land M."/>
            <person name="Hauser L."/>
            <person name="Kyrpides N."/>
            <person name="Mikhailova N."/>
            <person name="Liu Z."/>
            <person name="Li T."/>
            <person name="Zhao F."/>
            <person name="Overmann J."/>
            <person name="Bryant D.A."/>
            <person name="Richardson P."/>
        </authorList>
    </citation>
    <scope>NUCLEOTIDE SEQUENCE [LARGE SCALE GENOMIC DNA]</scope>
    <source>
        <strain evidence="12">ATCC 35110 / GB-78</strain>
    </source>
</reference>
<dbReference type="HOGENOM" id="CLU_036577_3_1_10"/>
<evidence type="ECO:0000256" key="5">
    <source>
        <dbReference type="ARBA" id="ARBA00022556"/>
    </source>
</evidence>
<dbReference type="CAZy" id="GT19">
    <property type="family name" value="Glycosyltransferase Family 19"/>
</dbReference>
<dbReference type="PANTHER" id="PTHR30372:SF4">
    <property type="entry name" value="LIPID-A-DISACCHARIDE SYNTHASE, MITOCHONDRIAL-RELATED"/>
    <property type="match status" value="1"/>
</dbReference>
<dbReference type="GO" id="GO:0008915">
    <property type="term" value="F:lipid-A-disaccharide synthase activity"/>
    <property type="evidence" value="ECO:0007669"/>
    <property type="project" value="UniProtKB-UniRule"/>
</dbReference>
<dbReference type="NCBIfam" id="TIGR00215">
    <property type="entry name" value="lpxB"/>
    <property type="match status" value="1"/>
</dbReference>
<dbReference type="GO" id="GO:0005543">
    <property type="term" value="F:phospholipid binding"/>
    <property type="evidence" value="ECO:0007669"/>
    <property type="project" value="TreeGrafter"/>
</dbReference>
<organism evidence="11 12">
    <name type="scientific">Chloroherpeton thalassium (strain ATCC 35110 / GB-78)</name>
    <dbReference type="NCBI Taxonomy" id="517418"/>
    <lineage>
        <taxon>Bacteria</taxon>
        <taxon>Pseudomonadati</taxon>
        <taxon>Chlorobiota</taxon>
        <taxon>Chlorobiia</taxon>
        <taxon>Chlorobiales</taxon>
        <taxon>Chloroherpetonaceae</taxon>
        <taxon>Chloroherpeton</taxon>
    </lineage>
</organism>
<name>B3QSL3_CHLT3</name>
<dbReference type="Pfam" id="PF02684">
    <property type="entry name" value="LpxB"/>
    <property type="match status" value="1"/>
</dbReference>
<dbReference type="STRING" id="517418.Ctha_1602"/>
<keyword evidence="7" id="KW-0808">Transferase</keyword>
<dbReference type="GO" id="GO:0009245">
    <property type="term" value="P:lipid A biosynthetic process"/>
    <property type="evidence" value="ECO:0007669"/>
    <property type="project" value="UniProtKB-UniRule"/>
</dbReference>
<evidence type="ECO:0000256" key="7">
    <source>
        <dbReference type="ARBA" id="ARBA00022679"/>
    </source>
</evidence>
<evidence type="ECO:0000313" key="12">
    <source>
        <dbReference type="Proteomes" id="UP000001208"/>
    </source>
</evidence>
<keyword evidence="6" id="KW-0328">Glycosyltransferase</keyword>
<proteinExistence type="predicted"/>
<dbReference type="Gene3D" id="3.40.50.2000">
    <property type="entry name" value="Glycogen Phosphorylase B"/>
    <property type="match status" value="1"/>
</dbReference>
<dbReference type="SUPFAM" id="SSF53756">
    <property type="entry name" value="UDP-Glycosyltransferase/glycogen phosphorylase"/>
    <property type="match status" value="1"/>
</dbReference>
<dbReference type="InterPro" id="IPR003835">
    <property type="entry name" value="Glyco_trans_19"/>
</dbReference>
<keyword evidence="4" id="KW-0444">Lipid biosynthesis</keyword>
<dbReference type="EMBL" id="CP001100">
    <property type="protein sequence ID" value="ACF14060.1"/>
    <property type="molecule type" value="Genomic_DNA"/>
</dbReference>
<gene>
    <name evidence="11" type="ordered locus">Ctha_1602</name>
</gene>
<evidence type="ECO:0000256" key="6">
    <source>
        <dbReference type="ARBA" id="ARBA00022676"/>
    </source>
</evidence>
<protein>
    <recommendedName>
        <fullName evidence="3 10">Lipid-A-disaccharide synthase</fullName>
        <ecNumber evidence="2 10">2.4.1.182</ecNumber>
    </recommendedName>
</protein>
<comment type="catalytic activity">
    <reaction evidence="9">
        <text>a lipid X + a UDP-2-N,3-O-bis[(3R)-3-hydroxyacyl]-alpha-D-glucosamine = a lipid A disaccharide + UDP + H(+)</text>
        <dbReference type="Rhea" id="RHEA:67828"/>
        <dbReference type="ChEBI" id="CHEBI:15378"/>
        <dbReference type="ChEBI" id="CHEBI:58223"/>
        <dbReference type="ChEBI" id="CHEBI:137748"/>
        <dbReference type="ChEBI" id="CHEBI:176338"/>
        <dbReference type="ChEBI" id="CHEBI:176343"/>
        <dbReference type="EC" id="2.4.1.182"/>
    </reaction>
</comment>
<keyword evidence="5" id="KW-0441">Lipid A biosynthesis</keyword>
<dbReference type="PANTHER" id="PTHR30372">
    <property type="entry name" value="LIPID-A-DISACCHARIDE SYNTHASE"/>
    <property type="match status" value="1"/>
</dbReference>
<accession>B3QSL3</accession>
<keyword evidence="8" id="KW-0443">Lipid metabolism</keyword>
<keyword evidence="12" id="KW-1185">Reference proteome</keyword>
<sequence length="384" mass="42872">MQTLNKKLFILAGEASGDLHASGAVAELKKKQPDIDIFGIGGAKLQALGVRLIYHAEEVNFMGFAEVIKHYPFLRKVFEKIKATILEEKPAAALLVDYPGMNLMLAEFLHKEGIPVIYYIAPQVWAWKEGRVKKIKQFVTRLLVVFDFEVDFFKKHGVKAEFVGHPIIEELAEVNLPQKAEFLLEKGISPEKKLIGLLPGSRRQELERILPEMLSAAKLLRQKHDAVFLLGKAPNLPAEFYQKFLEQSGVTPTFVTAYEVMQFSDAAMVTSGTVTLESLCFGLPMVVVYRTGTLNYQIGKRLVKIQNFSLANIVSKGLYSTTQTVPELLQENMTGEKIAAEIDKLLTNENYRNTMRSSLLDARANLGSLLPSKEVADAILETVS</sequence>
<evidence type="ECO:0000256" key="2">
    <source>
        <dbReference type="ARBA" id="ARBA00012687"/>
    </source>
</evidence>
<dbReference type="KEGG" id="cts:Ctha_1602"/>
<evidence type="ECO:0000256" key="8">
    <source>
        <dbReference type="ARBA" id="ARBA00023098"/>
    </source>
</evidence>
<evidence type="ECO:0000256" key="10">
    <source>
        <dbReference type="NCBIfam" id="TIGR00215"/>
    </source>
</evidence>
<comment type="function">
    <text evidence="1">Condensation of UDP-2,3-diacylglucosamine and 2,3-diacylglucosamine-1-phosphate to form lipid A disaccharide, a precursor of lipid A, a phosphorylated glycolipid that anchors the lipopolysaccharide to the outer membrane of the cell.</text>
</comment>
<evidence type="ECO:0000256" key="3">
    <source>
        <dbReference type="ARBA" id="ARBA00020902"/>
    </source>
</evidence>
<evidence type="ECO:0000256" key="9">
    <source>
        <dbReference type="ARBA" id="ARBA00048975"/>
    </source>
</evidence>
<evidence type="ECO:0000256" key="1">
    <source>
        <dbReference type="ARBA" id="ARBA00002056"/>
    </source>
</evidence>
<dbReference type="GO" id="GO:0016020">
    <property type="term" value="C:membrane"/>
    <property type="evidence" value="ECO:0007669"/>
    <property type="project" value="GOC"/>
</dbReference>
<dbReference type="AlphaFoldDB" id="B3QSL3"/>
<dbReference type="Proteomes" id="UP000001208">
    <property type="component" value="Chromosome"/>
</dbReference>
<evidence type="ECO:0000313" key="11">
    <source>
        <dbReference type="EMBL" id="ACF14060.1"/>
    </source>
</evidence>